<dbReference type="Gene3D" id="1.10.510.10">
    <property type="entry name" value="Transferase(Phosphotransferase) domain 1"/>
    <property type="match status" value="1"/>
</dbReference>
<dbReference type="Proteomes" id="UP000011761">
    <property type="component" value="Unassembled WGS sequence"/>
</dbReference>
<dbReference type="GO" id="GO:0034045">
    <property type="term" value="C:phagophore assembly site membrane"/>
    <property type="evidence" value="ECO:0007669"/>
    <property type="project" value="UniProtKB-SubCell"/>
</dbReference>
<dbReference type="EC" id="2.7.11.1" evidence="2"/>
<keyword evidence="3" id="KW-0723">Serine/threonine-protein kinase</keyword>
<name>M2MHK2_BAUPA</name>
<dbReference type="AlphaFoldDB" id="M2MHK2"/>
<dbReference type="InterPro" id="IPR011009">
    <property type="entry name" value="Kinase-like_dom_sf"/>
</dbReference>
<dbReference type="eggNOG" id="ENOG502RZ04">
    <property type="taxonomic scope" value="Eukaryota"/>
</dbReference>
<keyword evidence="4" id="KW-0808">Transferase</keyword>
<evidence type="ECO:0000313" key="13">
    <source>
        <dbReference type="Proteomes" id="UP000011761"/>
    </source>
</evidence>
<evidence type="ECO:0000256" key="2">
    <source>
        <dbReference type="ARBA" id="ARBA00012513"/>
    </source>
</evidence>
<dbReference type="PANTHER" id="PTHR24348">
    <property type="entry name" value="SERINE/THREONINE-PROTEIN KINASE UNC-51-RELATED"/>
    <property type="match status" value="1"/>
</dbReference>
<dbReference type="Pfam" id="PF00069">
    <property type="entry name" value="Pkinase"/>
    <property type="match status" value="1"/>
</dbReference>
<dbReference type="OrthoDB" id="4062651at2759"/>
<evidence type="ECO:0000256" key="5">
    <source>
        <dbReference type="ARBA" id="ARBA00022741"/>
    </source>
</evidence>
<evidence type="ECO:0000256" key="9">
    <source>
        <dbReference type="ARBA" id="ARBA00047899"/>
    </source>
</evidence>
<dbReference type="GO" id="GO:0005524">
    <property type="term" value="F:ATP binding"/>
    <property type="evidence" value="ECO:0007669"/>
    <property type="project" value="UniProtKB-KW"/>
</dbReference>
<dbReference type="PANTHER" id="PTHR24348:SF22">
    <property type="entry name" value="NON-SPECIFIC SERINE_THREONINE PROTEIN KINASE"/>
    <property type="match status" value="1"/>
</dbReference>
<dbReference type="GO" id="GO:0004674">
    <property type="term" value="F:protein serine/threonine kinase activity"/>
    <property type="evidence" value="ECO:0007669"/>
    <property type="project" value="UniProtKB-KW"/>
</dbReference>
<evidence type="ECO:0000256" key="7">
    <source>
        <dbReference type="ARBA" id="ARBA00022840"/>
    </source>
</evidence>
<protein>
    <recommendedName>
        <fullName evidence="2">non-specific serine/threonine protein kinase</fullName>
        <ecNumber evidence="2">2.7.11.1</ecNumber>
    </recommendedName>
    <alternativeName>
        <fullName evidence="8">Autophagy-related protein 1</fullName>
    </alternativeName>
</protein>
<evidence type="ECO:0000256" key="10">
    <source>
        <dbReference type="ARBA" id="ARBA00048679"/>
    </source>
</evidence>
<comment type="subcellular location">
    <subcellularLocation>
        <location evidence="1">Preautophagosomal structure membrane</location>
        <topology evidence="1">Peripheral membrane protein</topology>
    </subcellularLocation>
</comment>
<evidence type="ECO:0000313" key="12">
    <source>
        <dbReference type="EMBL" id="EMC96091.1"/>
    </source>
</evidence>
<dbReference type="InterPro" id="IPR000719">
    <property type="entry name" value="Prot_kinase_dom"/>
</dbReference>
<evidence type="ECO:0000256" key="3">
    <source>
        <dbReference type="ARBA" id="ARBA00022527"/>
    </source>
</evidence>
<evidence type="ECO:0000259" key="11">
    <source>
        <dbReference type="PROSITE" id="PS50011"/>
    </source>
</evidence>
<keyword evidence="13" id="KW-1185">Reference proteome</keyword>
<dbReference type="GO" id="GO:0005829">
    <property type="term" value="C:cytosol"/>
    <property type="evidence" value="ECO:0007669"/>
    <property type="project" value="TreeGrafter"/>
</dbReference>
<keyword evidence="5" id="KW-0547">Nucleotide-binding</keyword>
<organism evidence="12 13">
    <name type="scientific">Baudoinia panamericana (strain UAMH 10762)</name>
    <name type="common">Angels' share fungus</name>
    <name type="synonym">Baudoinia compniacensis (strain UAMH 10762)</name>
    <dbReference type="NCBI Taxonomy" id="717646"/>
    <lineage>
        <taxon>Eukaryota</taxon>
        <taxon>Fungi</taxon>
        <taxon>Dikarya</taxon>
        <taxon>Ascomycota</taxon>
        <taxon>Pezizomycotina</taxon>
        <taxon>Dothideomycetes</taxon>
        <taxon>Dothideomycetidae</taxon>
        <taxon>Mycosphaerellales</taxon>
        <taxon>Teratosphaeriaceae</taxon>
        <taxon>Baudoinia</taxon>
    </lineage>
</organism>
<evidence type="ECO:0000256" key="8">
    <source>
        <dbReference type="ARBA" id="ARBA00030237"/>
    </source>
</evidence>
<dbReference type="GeneID" id="19115082"/>
<dbReference type="RefSeq" id="XP_007677312.1">
    <property type="nucleotide sequence ID" value="XM_007679122.1"/>
</dbReference>
<sequence length="273" mass="30595">MDFETDDGWRYSVRAVWDEDAEPSRYAHASVTALVSDRPFAGRIDKAVEDINDEELLDCLEPVQPECIFPVFPGHFTKAPAFHLPKHYLKTPSFAWEDCQDGRSIVAECFLREVSVLEQLREVPHPNVVSYHGCVVNGGRITKVCLNEYKCNLSEHLDAHAGRLPTDEAYRIVDNVEAGIKHLHSLGLAHNDICPDNICLDANGDAVVVGYHSCLPYGQPLLKGDVAAGSLLSRDTPRSHPENDWRGLNEIANVLFARPHESLLQSNSYQIWR</sequence>
<dbReference type="OMA" id="IMVADDR"/>
<dbReference type="SUPFAM" id="SSF56112">
    <property type="entry name" value="Protein kinase-like (PK-like)"/>
    <property type="match status" value="1"/>
</dbReference>
<dbReference type="GO" id="GO:0010506">
    <property type="term" value="P:regulation of autophagy"/>
    <property type="evidence" value="ECO:0007669"/>
    <property type="project" value="InterPro"/>
</dbReference>
<dbReference type="KEGG" id="bcom:BAUCODRAFT_517221"/>
<gene>
    <name evidence="12" type="ORF">BAUCODRAFT_517221</name>
</gene>
<dbReference type="STRING" id="717646.M2MHK2"/>
<comment type="catalytic activity">
    <reaction evidence="9">
        <text>L-threonyl-[protein] + ATP = O-phospho-L-threonyl-[protein] + ADP + H(+)</text>
        <dbReference type="Rhea" id="RHEA:46608"/>
        <dbReference type="Rhea" id="RHEA-COMP:11060"/>
        <dbReference type="Rhea" id="RHEA-COMP:11605"/>
        <dbReference type="ChEBI" id="CHEBI:15378"/>
        <dbReference type="ChEBI" id="CHEBI:30013"/>
        <dbReference type="ChEBI" id="CHEBI:30616"/>
        <dbReference type="ChEBI" id="CHEBI:61977"/>
        <dbReference type="ChEBI" id="CHEBI:456216"/>
        <dbReference type="EC" id="2.7.11.1"/>
    </reaction>
</comment>
<dbReference type="GO" id="GO:0005776">
    <property type="term" value="C:autophagosome"/>
    <property type="evidence" value="ECO:0007669"/>
    <property type="project" value="TreeGrafter"/>
</dbReference>
<evidence type="ECO:0000256" key="4">
    <source>
        <dbReference type="ARBA" id="ARBA00022679"/>
    </source>
</evidence>
<accession>M2MHK2</accession>
<dbReference type="GO" id="GO:0000045">
    <property type="term" value="P:autophagosome assembly"/>
    <property type="evidence" value="ECO:0007669"/>
    <property type="project" value="TreeGrafter"/>
</dbReference>
<reference evidence="12 13" key="1">
    <citation type="journal article" date="2012" name="PLoS Pathog.">
        <title>Diverse lifestyles and strategies of plant pathogenesis encoded in the genomes of eighteen Dothideomycetes fungi.</title>
        <authorList>
            <person name="Ohm R.A."/>
            <person name="Feau N."/>
            <person name="Henrissat B."/>
            <person name="Schoch C.L."/>
            <person name="Horwitz B.A."/>
            <person name="Barry K.W."/>
            <person name="Condon B.J."/>
            <person name="Copeland A.C."/>
            <person name="Dhillon B."/>
            <person name="Glaser F."/>
            <person name="Hesse C.N."/>
            <person name="Kosti I."/>
            <person name="LaButti K."/>
            <person name="Lindquist E.A."/>
            <person name="Lucas S."/>
            <person name="Salamov A.A."/>
            <person name="Bradshaw R.E."/>
            <person name="Ciuffetti L."/>
            <person name="Hamelin R.C."/>
            <person name="Kema G.H.J."/>
            <person name="Lawrence C."/>
            <person name="Scott J.A."/>
            <person name="Spatafora J.W."/>
            <person name="Turgeon B.G."/>
            <person name="de Wit P.J.G.M."/>
            <person name="Zhong S."/>
            <person name="Goodwin S.B."/>
            <person name="Grigoriev I.V."/>
        </authorList>
    </citation>
    <scope>NUCLEOTIDE SEQUENCE [LARGE SCALE GENOMIC DNA]</scope>
    <source>
        <strain evidence="12 13">UAMH 10762</strain>
    </source>
</reference>
<evidence type="ECO:0000256" key="1">
    <source>
        <dbReference type="ARBA" id="ARBA00004623"/>
    </source>
</evidence>
<dbReference type="InterPro" id="IPR045269">
    <property type="entry name" value="Atg1-like"/>
</dbReference>
<keyword evidence="6" id="KW-0418">Kinase</keyword>
<keyword evidence="7" id="KW-0067">ATP-binding</keyword>
<dbReference type="EMBL" id="KB445556">
    <property type="protein sequence ID" value="EMC96091.1"/>
    <property type="molecule type" value="Genomic_DNA"/>
</dbReference>
<dbReference type="PROSITE" id="PS50011">
    <property type="entry name" value="PROTEIN_KINASE_DOM"/>
    <property type="match status" value="1"/>
</dbReference>
<proteinExistence type="predicted"/>
<dbReference type="HOGENOM" id="CLU_069655_0_0_1"/>
<comment type="catalytic activity">
    <reaction evidence="10">
        <text>L-seryl-[protein] + ATP = O-phospho-L-seryl-[protein] + ADP + H(+)</text>
        <dbReference type="Rhea" id="RHEA:17989"/>
        <dbReference type="Rhea" id="RHEA-COMP:9863"/>
        <dbReference type="Rhea" id="RHEA-COMP:11604"/>
        <dbReference type="ChEBI" id="CHEBI:15378"/>
        <dbReference type="ChEBI" id="CHEBI:29999"/>
        <dbReference type="ChEBI" id="CHEBI:30616"/>
        <dbReference type="ChEBI" id="CHEBI:83421"/>
        <dbReference type="ChEBI" id="CHEBI:456216"/>
        <dbReference type="EC" id="2.7.11.1"/>
    </reaction>
</comment>
<feature type="domain" description="Protein kinase" evidence="11">
    <location>
        <begin position="1"/>
        <end position="273"/>
    </location>
</feature>
<evidence type="ECO:0000256" key="6">
    <source>
        <dbReference type="ARBA" id="ARBA00022777"/>
    </source>
</evidence>